<feature type="domain" description="Ribosomal RNA-processing protein 7 C-terminal" evidence="1">
    <location>
        <begin position="112"/>
        <end position="166"/>
    </location>
</feature>
<dbReference type="InterPro" id="IPR035979">
    <property type="entry name" value="RBD_domain_sf"/>
</dbReference>
<reference evidence="2 3" key="1">
    <citation type="submission" date="2016-11" db="EMBL/GenBank/DDBJ databases">
        <title>The macronuclear genome of Stentor coeruleus: a giant cell with tiny introns.</title>
        <authorList>
            <person name="Slabodnick M."/>
            <person name="Ruby J.G."/>
            <person name="Reiff S.B."/>
            <person name="Swart E.C."/>
            <person name="Gosai S."/>
            <person name="Prabakaran S."/>
            <person name="Witkowska E."/>
            <person name="Larue G.E."/>
            <person name="Fisher S."/>
            <person name="Freeman R.M."/>
            <person name="Gunawardena J."/>
            <person name="Chu W."/>
            <person name="Stover N.A."/>
            <person name="Gregory B.D."/>
            <person name="Nowacki M."/>
            <person name="Derisi J."/>
            <person name="Roy S.W."/>
            <person name="Marshall W.F."/>
            <person name="Sood P."/>
        </authorList>
    </citation>
    <scope>NUCLEOTIDE SEQUENCE [LARGE SCALE GENOMIC DNA]</scope>
    <source>
        <strain evidence="2">WM001</strain>
    </source>
</reference>
<dbReference type="InterPro" id="IPR012677">
    <property type="entry name" value="Nucleotide-bd_a/b_plait_sf"/>
</dbReference>
<dbReference type="EMBL" id="MPUH01000074">
    <property type="protein sequence ID" value="OMJ91794.1"/>
    <property type="molecule type" value="Genomic_DNA"/>
</dbReference>
<dbReference type="AlphaFoldDB" id="A0A1R2CS17"/>
<dbReference type="OrthoDB" id="311972at2759"/>
<protein>
    <recommendedName>
        <fullName evidence="1">Ribosomal RNA-processing protein 7 C-terminal domain-containing protein</fullName>
    </recommendedName>
</protein>
<evidence type="ECO:0000313" key="3">
    <source>
        <dbReference type="Proteomes" id="UP000187209"/>
    </source>
</evidence>
<gene>
    <name evidence="2" type="ORF">SteCoe_5575</name>
</gene>
<dbReference type="Gene3D" id="3.30.70.330">
    <property type="match status" value="1"/>
</dbReference>
<proteinExistence type="predicted"/>
<dbReference type="Proteomes" id="UP000187209">
    <property type="component" value="Unassembled WGS sequence"/>
</dbReference>
<sequence>MDSYLPLFISAKIPYNIYYRTHPNKSPLSIFVCCMDKPLKKNRVKKWFQHCGKIKSVEMGEMEKNSKTISYAIVEFKHKQALRRSLDCTWLQEQLEKTISQVKSVAIDLHVEEHVNKMEEDGFTMVLPKSSKTNKYDFIPPPAEYAENKETKTKDFYNFQVKREKSFKKMRSE</sequence>
<evidence type="ECO:0000313" key="2">
    <source>
        <dbReference type="EMBL" id="OMJ91794.1"/>
    </source>
</evidence>
<comment type="caution">
    <text evidence="2">The sequence shown here is derived from an EMBL/GenBank/DDBJ whole genome shotgun (WGS) entry which is preliminary data.</text>
</comment>
<accession>A0A1R2CS17</accession>
<dbReference type="GO" id="GO:0003676">
    <property type="term" value="F:nucleic acid binding"/>
    <property type="evidence" value="ECO:0007669"/>
    <property type="project" value="InterPro"/>
</dbReference>
<dbReference type="Pfam" id="PF12923">
    <property type="entry name" value="RRP7"/>
    <property type="match status" value="1"/>
</dbReference>
<name>A0A1R2CS17_9CILI</name>
<organism evidence="2 3">
    <name type="scientific">Stentor coeruleus</name>
    <dbReference type="NCBI Taxonomy" id="5963"/>
    <lineage>
        <taxon>Eukaryota</taxon>
        <taxon>Sar</taxon>
        <taxon>Alveolata</taxon>
        <taxon>Ciliophora</taxon>
        <taxon>Postciliodesmatophora</taxon>
        <taxon>Heterotrichea</taxon>
        <taxon>Heterotrichida</taxon>
        <taxon>Stentoridae</taxon>
        <taxon>Stentor</taxon>
    </lineage>
</organism>
<dbReference type="SUPFAM" id="SSF54928">
    <property type="entry name" value="RNA-binding domain, RBD"/>
    <property type="match status" value="1"/>
</dbReference>
<evidence type="ECO:0000259" key="1">
    <source>
        <dbReference type="Pfam" id="PF12923"/>
    </source>
</evidence>
<keyword evidence="3" id="KW-1185">Reference proteome</keyword>
<dbReference type="InterPro" id="IPR024326">
    <property type="entry name" value="RRP7_C"/>
</dbReference>